<dbReference type="GO" id="GO:0005840">
    <property type="term" value="C:ribosome"/>
    <property type="evidence" value="ECO:0007669"/>
    <property type="project" value="UniProtKB-KW"/>
</dbReference>
<comment type="caution">
    <text evidence="1">The sequence shown here is derived from an EMBL/GenBank/DDBJ whole genome shotgun (WGS) entry which is preliminary data.</text>
</comment>
<dbReference type="Proteomes" id="UP001604336">
    <property type="component" value="Unassembled WGS sequence"/>
</dbReference>
<dbReference type="AlphaFoldDB" id="A0ABD1T1J3"/>
<proteinExistence type="predicted"/>
<keyword evidence="1" id="KW-0687">Ribonucleoprotein</keyword>
<evidence type="ECO:0000313" key="2">
    <source>
        <dbReference type="Proteomes" id="UP001604336"/>
    </source>
</evidence>
<protein>
    <submittedName>
        <fullName evidence="1">Plastid 30S ribosomal protein S12</fullName>
    </submittedName>
</protein>
<accession>A0ABD1T1J3</accession>
<name>A0ABD1T1J3_9LAMI</name>
<keyword evidence="1" id="KW-0689">Ribosomal protein</keyword>
<dbReference type="EMBL" id="JBFOLK010000006">
    <property type="protein sequence ID" value="KAL2506418.1"/>
    <property type="molecule type" value="Genomic_DNA"/>
</dbReference>
<evidence type="ECO:0000313" key="1">
    <source>
        <dbReference type="EMBL" id="KAL2506418.1"/>
    </source>
</evidence>
<reference evidence="2" key="1">
    <citation type="submission" date="2024-07" db="EMBL/GenBank/DDBJ databases">
        <title>Two chromosome-level genome assemblies of Korean endemic species Abeliophyllum distichum and Forsythia ovata (Oleaceae).</title>
        <authorList>
            <person name="Jang H."/>
        </authorList>
    </citation>
    <scope>NUCLEOTIDE SEQUENCE [LARGE SCALE GENOMIC DNA]</scope>
</reference>
<sequence>MPTPTLVETPVLSLEQRLEDTMGRKIAEAMSKKSSRKQFIVLEEDHFFLEVMAVPLPRDFKQSKMEKYGGSSDHIDDLSTFVDLMRLQATPDTIMFRTFLLTLRWEARDWVATIVPKSIRIFDDFFKCFATYFTSSKCAKKTAISLMELSQDKDELLKDLLPSSIEPH</sequence>
<gene>
    <name evidence="1" type="ORF">Adt_22039</name>
</gene>
<keyword evidence="2" id="KW-1185">Reference proteome</keyword>
<organism evidence="1 2">
    <name type="scientific">Abeliophyllum distichum</name>
    <dbReference type="NCBI Taxonomy" id="126358"/>
    <lineage>
        <taxon>Eukaryota</taxon>
        <taxon>Viridiplantae</taxon>
        <taxon>Streptophyta</taxon>
        <taxon>Embryophyta</taxon>
        <taxon>Tracheophyta</taxon>
        <taxon>Spermatophyta</taxon>
        <taxon>Magnoliopsida</taxon>
        <taxon>eudicotyledons</taxon>
        <taxon>Gunneridae</taxon>
        <taxon>Pentapetalae</taxon>
        <taxon>asterids</taxon>
        <taxon>lamiids</taxon>
        <taxon>Lamiales</taxon>
        <taxon>Oleaceae</taxon>
        <taxon>Forsythieae</taxon>
        <taxon>Abeliophyllum</taxon>
    </lineage>
</organism>